<dbReference type="AlphaFoldDB" id="A0A317RFN7"/>
<dbReference type="NCBIfam" id="TIGR01934">
    <property type="entry name" value="MenG_MenH_UbiE"/>
    <property type="match status" value="1"/>
</dbReference>
<dbReference type="GO" id="GO:0009060">
    <property type="term" value="P:aerobic respiration"/>
    <property type="evidence" value="ECO:0007669"/>
    <property type="project" value="UniProtKB-UniRule"/>
</dbReference>
<keyword evidence="3 6" id="KW-0808">Transferase</keyword>
<dbReference type="NCBIfam" id="NF001244">
    <property type="entry name" value="PRK00216.1-5"/>
    <property type="match status" value="1"/>
</dbReference>
<proteinExistence type="inferred from homology"/>
<accession>A0A317RFN7</accession>
<dbReference type="PROSITE" id="PS51608">
    <property type="entry name" value="SAM_MT_UBIE"/>
    <property type="match status" value="1"/>
</dbReference>
<dbReference type="GO" id="GO:0008425">
    <property type="term" value="F:2-methoxy-6-polyprenyl-1,4-benzoquinol methyltransferase activity"/>
    <property type="evidence" value="ECO:0007669"/>
    <property type="project" value="UniProtKB-UniRule"/>
</dbReference>
<dbReference type="EC" id="2.1.1.201" evidence="6"/>
<evidence type="ECO:0000256" key="5">
    <source>
        <dbReference type="ARBA" id="ARBA00022691"/>
    </source>
</evidence>
<reference evidence="7 8" key="1">
    <citation type="submission" date="2018-05" db="EMBL/GenBank/DDBJ databases">
        <title>Genomic Encyclopedia of Type Strains, Phase IV (KMG-IV): sequencing the most valuable type-strain genomes for metagenomic binning, comparative biology and taxonomic classification.</title>
        <authorList>
            <person name="Goeker M."/>
        </authorList>
    </citation>
    <scope>NUCLEOTIDE SEQUENCE [LARGE SCALE GENOMIC DNA]</scope>
    <source>
        <strain evidence="7 8">DSM 26006</strain>
    </source>
</reference>
<dbReference type="Pfam" id="PF01209">
    <property type="entry name" value="Ubie_methyltran"/>
    <property type="match status" value="1"/>
</dbReference>
<dbReference type="SUPFAM" id="SSF53335">
    <property type="entry name" value="S-adenosyl-L-methionine-dependent methyltransferases"/>
    <property type="match status" value="1"/>
</dbReference>
<comment type="catalytic activity">
    <reaction evidence="6">
        <text>a 2-demethylmenaquinol + S-adenosyl-L-methionine = a menaquinol + S-adenosyl-L-homocysteine + H(+)</text>
        <dbReference type="Rhea" id="RHEA:42640"/>
        <dbReference type="Rhea" id="RHEA-COMP:9539"/>
        <dbReference type="Rhea" id="RHEA-COMP:9563"/>
        <dbReference type="ChEBI" id="CHEBI:15378"/>
        <dbReference type="ChEBI" id="CHEBI:18151"/>
        <dbReference type="ChEBI" id="CHEBI:55437"/>
        <dbReference type="ChEBI" id="CHEBI:57856"/>
        <dbReference type="ChEBI" id="CHEBI:59789"/>
        <dbReference type="EC" id="2.1.1.163"/>
    </reaction>
</comment>
<comment type="catalytic activity">
    <reaction evidence="6">
        <text>a 2-methoxy-6-(all-trans-polyprenyl)benzene-1,4-diol + S-adenosyl-L-methionine = a 5-methoxy-2-methyl-3-(all-trans-polyprenyl)benzene-1,4-diol + S-adenosyl-L-homocysteine + H(+)</text>
        <dbReference type="Rhea" id="RHEA:28286"/>
        <dbReference type="Rhea" id="RHEA-COMP:10858"/>
        <dbReference type="Rhea" id="RHEA-COMP:10859"/>
        <dbReference type="ChEBI" id="CHEBI:15378"/>
        <dbReference type="ChEBI" id="CHEBI:57856"/>
        <dbReference type="ChEBI" id="CHEBI:59789"/>
        <dbReference type="ChEBI" id="CHEBI:84166"/>
        <dbReference type="ChEBI" id="CHEBI:84167"/>
        <dbReference type="EC" id="2.1.1.201"/>
    </reaction>
</comment>
<comment type="caution">
    <text evidence="6">Lacks conserved residue(s) required for the propagation of feature annotation.</text>
</comment>
<dbReference type="CDD" id="cd02440">
    <property type="entry name" value="AdoMet_MTases"/>
    <property type="match status" value="1"/>
</dbReference>
<protein>
    <recommendedName>
        <fullName evidence="6">Ubiquinone/menaquinone biosynthesis C-methyltransferase UbiE</fullName>
        <ecNumber evidence="6">2.1.1.163</ecNumber>
        <ecNumber evidence="6">2.1.1.201</ecNumber>
    </recommendedName>
    <alternativeName>
        <fullName evidence="6">2-methoxy-6-polyprenyl-1,4-benzoquinol methylase</fullName>
    </alternativeName>
    <alternativeName>
        <fullName evidence="6">Demethylmenaquinone methyltransferase</fullName>
    </alternativeName>
</protein>
<dbReference type="GO" id="GO:0043770">
    <property type="term" value="F:demethylmenaquinone methyltransferase activity"/>
    <property type="evidence" value="ECO:0007669"/>
    <property type="project" value="UniProtKB-UniRule"/>
</dbReference>
<keyword evidence="2 6" id="KW-0489">Methyltransferase</keyword>
<sequence length="243" mass="26819">MSTTHFGFQSVDEHEKARRVRGVFDSVAPKYDLMNDLMSGGLHRAWKAYTVLVANLREGDQVLDIAGGTGDLALAFAKKVGATGQVVHTDINEAMLRTGRDRLIDAGVVLPTAVCDAERLPFPDNHFDLVSVAFGLRNMTHKDVALREMARVLKPRGRLLVLEFSKVAKPLSRAYDWYSFKVLPRLGQMVAGDAASYRYLAESIRMHPGQEELKALMQQSGFGHVDYHNLTGGVVALHVGIKC</sequence>
<evidence type="ECO:0000256" key="2">
    <source>
        <dbReference type="ARBA" id="ARBA00022603"/>
    </source>
</evidence>
<comment type="pathway">
    <text evidence="6">Quinol/quinone metabolism; menaquinone biosynthesis; menaquinol from 1,4-dihydroxy-2-naphthoate: step 2/2.</text>
</comment>
<dbReference type="HAMAP" id="MF_01813">
    <property type="entry name" value="MenG_UbiE_methyltr"/>
    <property type="match status" value="1"/>
</dbReference>
<keyword evidence="5 6" id="KW-0949">S-adenosyl-L-methionine</keyword>
<evidence type="ECO:0000256" key="3">
    <source>
        <dbReference type="ARBA" id="ARBA00022679"/>
    </source>
</evidence>
<feature type="binding site" evidence="6">
    <location>
        <begin position="116"/>
        <end position="117"/>
    </location>
    <ligand>
        <name>S-adenosyl-L-methionine</name>
        <dbReference type="ChEBI" id="CHEBI:59789"/>
    </ligand>
</feature>
<dbReference type="EC" id="2.1.1.163" evidence="6"/>
<comment type="similarity">
    <text evidence="6">Belongs to the class I-like SAM-binding methyltransferase superfamily. MenG/UbiE family.</text>
</comment>
<dbReference type="RefSeq" id="WP_110011888.1">
    <property type="nucleotide sequence ID" value="NZ_QGUB01000001.1"/>
</dbReference>
<dbReference type="OrthoDB" id="9808140at2"/>
<feature type="binding site" evidence="6">
    <location>
        <position position="90"/>
    </location>
    <ligand>
        <name>S-adenosyl-L-methionine</name>
        <dbReference type="ChEBI" id="CHEBI:59789"/>
    </ligand>
</feature>
<gene>
    <name evidence="6" type="primary">ubiE</name>
    <name evidence="7" type="ORF">DFR36_101137</name>
</gene>
<evidence type="ECO:0000313" key="7">
    <source>
        <dbReference type="EMBL" id="PWW48633.1"/>
    </source>
</evidence>
<feature type="binding site" evidence="6">
    <location>
        <position position="69"/>
    </location>
    <ligand>
        <name>S-adenosyl-L-methionine</name>
        <dbReference type="ChEBI" id="CHEBI:59789"/>
    </ligand>
</feature>
<dbReference type="NCBIfam" id="NF001240">
    <property type="entry name" value="PRK00216.1-1"/>
    <property type="match status" value="1"/>
</dbReference>
<dbReference type="PANTHER" id="PTHR43591">
    <property type="entry name" value="METHYLTRANSFERASE"/>
    <property type="match status" value="1"/>
</dbReference>
<comment type="function">
    <text evidence="6">Methyltransferase required for the conversion of demethylmenaquinol (DMKH2) to menaquinol (MKH2) and the conversion of 2-polyprenyl-6-methoxy-1,4-benzoquinol (DDMQH2) to 2-polyprenyl-3-methyl-6-methoxy-1,4-benzoquinol (DMQH2).</text>
</comment>
<dbReference type="PANTHER" id="PTHR43591:SF24">
    <property type="entry name" value="2-METHOXY-6-POLYPRENYL-1,4-BENZOQUINOL METHYLASE, MITOCHONDRIAL"/>
    <property type="match status" value="1"/>
</dbReference>
<evidence type="ECO:0000256" key="4">
    <source>
        <dbReference type="ARBA" id="ARBA00022688"/>
    </source>
</evidence>
<keyword evidence="8" id="KW-1185">Reference proteome</keyword>
<dbReference type="Proteomes" id="UP000246483">
    <property type="component" value="Unassembled WGS sequence"/>
</dbReference>
<dbReference type="GO" id="GO:0032259">
    <property type="term" value="P:methylation"/>
    <property type="evidence" value="ECO:0007669"/>
    <property type="project" value="UniProtKB-KW"/>
</dbReference>
<comment type="pathway">
    <text evidence="6">Cofactor biosynthesis; ubiquinone biosynthesis.</text>
</comment>
<dbReference type="InterPro" id="IPR004033">
    <property type="entry name" value="UbiE/COQ5_MeTrFase"/>
</dbReference>
<name>A0A317RFN7_9BURK</name>
<dbReference type="UniPathway" id="UPA00079">
    <property type="reaction ID" value="UER00169"/>
</dbReference>
<organism evidence="7 8">
    <name type="scientific">Melaminivora alkalimesophila</name>
    <dbReference type="NCBI Taxonomy" id="1165852"/>
    <lineage>
        <taxon>Bacteria</taxon>
        <taxon>Pseudomonadati</taxon>
        <taxon>Pseudomonadota</taxon>
        <taxon>Betaproteobacteria</taxon>
        <taxon>Burkholderiales</taxon>
        <taxon>Comamonadaceae</taxon>
        <taxon>Melaminivora</taxon>
    </lineage>
</organism>
<keyword evidence="4 6" id="KW-0831">Ubiquinone biosynthesis</keyword>
<dbReference type="PROSITE" id="PS01183">
    <property type="entry name" value="UBIE_1"/>
    <property type="match status" value="1"/>
</dbReference>
<dbReference type="InterPro" id="IPR023576">
    <property type="entry name" value="UbiE/COQ5_MeTrFase_CS"/>
</dbReference>
<dbReference type="UniPathway" id="UPA00232"/>
<evidence type="ECO:0000313" key="8">
    <source>
        <dbReference type="Proteomes" id="UP000246483"/>
    </source>
</evidence>
<dbReference type="Gene3D" id="3.40.50.150">
    <property type="entry name" value="Vaccinia Virus protein VP39"/>
    <property type="match status" value="1"/>
</dbReference>
<evidence type="ECO:0000256" key="1">
    <source>
        <dbReference type="ARBA" id="ARBA00022428"/>
    </source>
</evidence>
<dbReference type="InterPro" id="IPR029063">
    <property type="entry name" value="SAM-dependent_MTases_sf"/>
</dbReference>
<keyword evidence="1 6" id="KW-0474">Menaquinone biosynthesis</keyword>
<dbReference type="GO" id="GO:0009234">
    <property type="term" value="P:menaquinone biosynthetic process"/>
    <property type="evidence" value="ECO:0007669"/>
    <property type="project" value="UniProtKB-UniRule"/>
</dbReference>
<evidence type="ECO:0000256" key="6">
    <source>
        <dbReference type="HAMAP-Rule" id="MF_01813"/>
    </source>
</evidence>
<comment type="caution">
    <text evidence="7">The sequence shown here is derived from an EMBL/GenBank/DDBJ whole genome shotgun (WGS) entry which is preliminary data.</text>
</comment>
<dbReference type="EMBL" id="QGUB01000001">
    <property type="protein sequence ID" value="PWW48633.1"/>
    <property type="molecule type" value="Genomic_DNA"/>
</dbReference>